<evidence type="ECO:0000256" key="2">
    <source>
        <dbReference type="ARBA" id="ARBA00007806"/>
    </source>
</evidence>
<keyword evidence="4" id="KW-1015">Disulfide bond</keyword>
<dbReference type="SUPFAM" id="SSF51445">
    <property type="entry name" value="(Trans)glycosidases"/>
    <property type="match status" value="1"/>
</dbReference>
<keyword evidence="6" id="KW-0378">Hydrolase</keyword>
<reference evidence="9 10" key="1">
    <citation type="submission" date="2019-05" db="EMBL/GenBank/DDBJ databases">
        <title>Another draft genome of Portunus trituberculatus and its Hox gene families provides insights of decapod evolution.</title>
        <authorList>
            <person name="Jeong J.-H."/>
            <person name="Song I."/>
            <person name="Kim S."/>
            <person name="Choi T."/>
            <person name="Kim D."/>
            <person name="Ryu S."/>
            <person name="Kim W."/>
        </authorList>
    </citation>
    <scope>NUCLEOTIDE SEQUENCE [LARGE SCALE GENOMIC DNA]</scope>
    <source>
        <tissue evidence="9">Muscle</tissue>
    </source>
</reference>
<dbReference type="Gene3D" id="3.20.20.80">
    <property type="entry name" value="Glycosidases"/>
    <property type="match status" value="2"/>
</dbReference>
<evidence type="ECO:0000256" key="3">
    <source>
        <dbReference type="ARBA" id="ARBA00023136"/>
    </source>
</evidence>
<dbReference type="Pfam" id="PF00088">
    <property type="entry name" value="Trefoil"/>
    <property type="match status" value="1"/>
</dbReference>
<dbReference type="Gene3D" id="2.60.40.1760">
    <property type="entry name" value="glycosyl hydrolase (family 31)"/>
    <property type="match status" value="1"/>
</dbReference>
<sequence length="686" mass="77099">MVQISSKLSQTAKGDGEAAAAAATLLASKGATYQEKKKRHLQCVVTGLMILFGLWLTTTIIIILIIAPYCRERNLLGRHSLPPPSLNQNVPTYSETDTHRLHAYRDWVKNMGKKEIECGIDCLFYSLDAPVEKQTQAPVKPSFTSTKLPSGQCEDVPLSERFDCLPSASPNQEDCVARGCCWKEVPKREKPFPAPRIHQPTHGFSQDVPLNIPFCYYPKDYHGYHFTNLTPSDMGYQGYMSRNSPSGYSGDVGTLYFEVRMETDSRIRIKITDSSQARWETPLPIVPVVNKSSATQTLYKFKARLNDGTFTVSRDSTDQPLTEAAAPLTYSDQFLQLSTILPSHFIYGLGEHLDGLLLDTFWTRRVLWNLDQIPEPGKNLYGSHPFYLAMEPSGEAHGVFLLNSNAMDIVLQPLPALTYRVIGGVLDLYVFLGPTPSDVVRQYTEVVGRPFLPPYWSLGYHQCRFGYGSTNRTREVWQRTRDAGIPFDTQWNDIDYMKDHNDFTISSDTYKNLPQLVQDIHKAGMHYVPIFDPGVSASETPGTYPPWDEGLHLGVFVRNHTNQPFIGKDMNEPSNFWSGSSKGCLHNNLEHPPFLPAVEGGSLYYHTLCMSAQHHVGNHYNVHNLFGLTEAISTNIALQLVRAKRPFVISRSTFPGQGVYGGHWTGDVWSDWFNMWQSIAGQLGKG</sequence>
<keyword evidence="10" id="KW-1185">Reference proteome</keyword>
<dbReference type="InterPro" id="IPR011013">
    <property type="entry name" value="Gal_mutarotase_sf_dom"/>
</dbReference>
<dbReference type="SUPFAM" id="SSF57492">
    <property type="entry name" value="Trefoil"/>
    <property type="match status" value="1"/>
</dbReference>
<comment type="subcellular location">
    <subcellularLocation>
        <location evidence="1">Membrane</location>
    </subcellularLocation>
</comment>
<dbReference type="InterPro" id="IPR025887">
    <property type="entry name" value="Glyco_hydro_31_N_dom"/>
</dbReference>
<dbReference type="InterPro" id="IPR000322">
    <property type="entry name" value="Glyco_hydro_31_TIM"/>
</dbReference>
<dbReference type="Pfam" id="PF01055">
    <property type="entry name" value="Glyco_hydro_31_2nd"/>
    <property type="match status" value="2"/>
</dbReference>
<evidence type="ECO:0000313" key="10">
    <source>
        <dbReference type="Proteomes" id="UP000324222"/>
    </source>
</evidence>
<evidence type="ECO:0000313" key="9">
    <source>
        <dbReference type="EMBL" id="MPC18586.1"/>
    </source>
</evidence>
<comment type="caution">
    <text evidence="9">The sequence shown here is derived from an EMBL/GenBank/DDBJ whole genome shotgun (WGS) entry which is preliminary data.</text>
</comment>
<protein>
    <submittedName>
        <fullName evidence="9">Lysosomal alpha-glucosidase</fullName>
    </submittedName>
</protein>
<accession>A0A5B7DBU4</accession>
<dbReference type="Gene3D" id="4.10.110.10">
    <property type="entry name" value="Spasmolytic Protein, domain 1"/>
    <property type="match status" value="1"/>
</dbReference>
<dbReference type="GO" id="GO:0016020">
    <property type="term" value="C:membrane"/>
    <property type="evidence" value="ECO:0007669"/>
    <property type="project" value="UniProtKB-SubCell"/>
</dbReference>
<evidence type="ECO:0000256" key="6">
    <source>
        <dbReference type="RuleBase" id="RU361185"/>
    </source>
</evidence>
<dbReference type="PANTHER" id="PTHR22762:SF131">
    <property type="entry name" value="GLYCOSIDE HYDROLASE FAMILY 31 N-TERMINAL DOMAIN-CONTAINING PROTEIN"/>
    <property type="match status" value="1"/>
</dbReference>
<keyword evidence="3 7" id="KW-0472">Membrane</keyword>
<dbReference type="OrthoDB" id="1334205at2759"/>
<keyword evidence="6" id="KW-0326">Glycosidase</keyword>
<keyword evidence="7" id="KW-1133">Transmembrane helix</keyword>
<dbReference type="InterPro" id="IPR000519">
    <property type="entry name" value="P_trefoil_dom"/>
</dbReference>
<dbReference type="SMART" id="SM00018">
    <property type="entry name" value="PD"/>
    <property type="match status" value="1"/>
</dbReference>
<name>A0A5B7DBU4_PORTR</name>
<dbReference type="GO" id="GO:0005975">
    <property type="term" value="P:carbohydrate metabolic process"/>
    <property type="evidence" value="ECO:0007669"/>
    <property type="project" value="InterPro"/>
</dbReference>
<dbReference type="CDD" id="cd00111">
    <property type="entry name" value="Trefoil"/>
    <property type="match status" value="1"/>
</dbReference>
<evidence type="ECO:0000259" key="8">
    <source>
        <dbReference type="PROSITE" id="PS51448"/>
    </source>
</evidence>
<evidence type="ECO:0000256" key="1">
    <source>
        <dbReference type="ARBA" id="ARBA00004370"/>
    </source>
</evidence>
<gene>
    <name evidence="9" type="primary">Gaa</name>
    <name evidence="9" type="ORF">E2C01_011474</name>
</gene>
<dbReference type="PANTHER" id="PTHR22762">
    <property type="entry name" value="ALPHA-GLUCOSIDASE"/>
    <property type="match status" value="1"/>
</dbReference>
<dbReference type="Pfam" id="PF13802">
    <property type="entry name" value="Gal_mutarotas_2"/>
    <property type="match status" value="1"/>
</dbReference>
<dbReference type="SUPFAM" id="SSF74650">
    <property type="entry name" value="Galactose mutarotase-like"/>
    <property type="match status" value="1"/>
</dbReference>
<comment type="similarity">
    <text evidence="2 6">Belongs to the glycosyl hydrolase 31 family.</text>
</comment>
<dbReference type="EMBL" id="VSRR010000694">
    <property type="protein sequence ID" value="MPC18586.1"/>
    <property type="molecule type" value="Genomic_DNA"/>
</dbReference>
<dbReference type="InterPro" id="IPR044913">
    <property type="entry name" value="P_trefoil_dom_sf"/>
</dbReference>
<dbReference type="InterPro" id="IPR017853">
    <property type="entry name" value="GH"/>
</dbReference>
<evidence type="ECO:0000256" key="5">
    <source>
        <dbReference type="PROSITE-ProRule" id="PRU00779"/>
    </source>
</evidence>
<dbReference type="GO" id="GO:0030246">
    <property type="term" value="F:carbohydrate binding"/>
    <property type="evidence" value="ECO:0007669"/>
    <property type="project" value="InterPro"/>
</dbReference>
<feature type="transmembrane region" description="Helical" evidence="7">
    <location>
        <begin position="43"/>
        <end position="69"/>
    </location>
</feature>
<dbReference type="CDD" id="cd14752">
    <property type="entry name" value="GH31_N"/>
    <property type="match status" value="1"/>
</dbReference>
<keyword evidence="7" id="KW-0812">Transmembrane</keyword>
<comment type="caution">
    <text evidence="5">Lacks conserved residue(s) required for the propagation of feature annotation.</text>
</comment>
<organism evidence="9 10">
    <name type="scientific">Portunus trituberculatus</name>
    <name type="common">Swimming crab</name>
    <name type="synonym">Neptunus trituberculatus</name>
    <dbReference type="NCBI Taxonomy" id="210409"/>
    <lineage>
        <taxon>Eukaryota</taxon>
        <taxon>Metazoa</taxon>
        <taxon>Ecdysozoa</taxon>
        <taxon>Arthropoda</taxon>
        <taxon>Crustacea</taxon>
        <taxon>Multicrustacea</taxon>
        <taxon>Malacostraca</taxon>
        <taxon>Eumalacostraca</taxon>
        <taxon>Eucarida</taxon>
        <taxon>Decapoda</taxon>
        <taxon>Pleocyemata</taxon>
        <taxon>Brachyura</taxon>
        <taxon>Eubrachyura</taxon>
        <taxon>Portunoidea</taxon>
        <taxon>Portunidae</taxon>
        <taxon>Portuninae</taxon>
        <taxon>Portunus</taxon>
    </lineage>
</organism>
<evidence type="ECO:0000256" key="7">
    <source>
        <dbReference type="SAM" id="Phobius"/>
    </source>
</evidence>
<feature type="domain" description="P-type" evidence="8">
    <location>
        <begin position="151"/>
        <end position="219"/>
    </location>
</feature>
<dbReference type="AlphaFoldDB" id="A0A5B7DBU4"/>
<evidence type="ECO:0000256" key="4">
    <source>
        <dbReference type="ARBA" id="ARBA00023157"/>
    </source>
</evidence>
<proteinExistence type="inferred from homology"/>
<dbReference type="GO" id="GO:0004558">
    <property type="term" value="F:alpha-1,4-glucosidase activity"/>
    <property type="evidence" value="ECO:0007669"/>
    <property type="project" value="TreeGrafter"/>
</dbReference>
<dbReference type="PROSITE" id="PS51448">
    <property type="entry name" value="P_TREFOIL_2"/>
    <property type="match status" value="1"/>
</dbReference>
<dbReference type="Proteomes" id="UP000324222">
    <property type="component" value="Unassembled WGS sequence"/>
</dbReference>